<dbReference type="SMR" id="A0A482XPI7"/>
<comment type="caution">
    <text evidence="4">The sequence shown here is derived from an EMBL/GenBank/DDBJ whole genome shotgun (WGS) entry which is preliminary data.</text>
</comment>
<feature type="compositionally biased region" description="Low complexity" evidence="2">
    <location>
        <begin position="1408"/>
        <end position="1424"/>
    </location>
</feature>
<evidence type="ECO:0000256" key="2">
    <source>
        <dbReference type="SAM" id="MobiDB-lite"/>
    </source>
</evidence>
<feature type="compositionally biased region" description="Polar residues" evidence="2">
    <location>
        <begin position="1152"/>
        <end position="1162"/>
    </location>
</feature>
<feature type="region of interest" description="Disordered" evidence="2">
    <location>
        <begin position="23"/>
        <end position="49"/>
    </location>
</feature>
<feature type="compositionally biased region" description="Gly residues" evidence="2">
    <location>
        <begin position="302"/>
        <end position="317"/>
    </location>
</feature>
<dbReference type="EMBL" id="QKKF02004910">
    <property type="protein sequence ID" value="RZF47061.1"/>
    <property type="molecule type" value="Genomic_DNA"/>
</dbReference>
<feature type="compositionally biased region" description="Low complexity" evidence="2">
    <location>
        <begin position="1220"/>
        <end position="1244"/>
    </location>
</feature>
<feature type="compositionally biased region" description="Basic and acidic residues" evidence="2">
    <location>
        <begin position="133"/>
        <end position="154"/>
    </location>
</feature>
<feature type="domain" description="Rho-GAP" evidence="3">
    <location>
        <begin position="793"/>
        <end position="1004"/>
    </location>
</feature>
<proteinExistence type="predicted"/>
<keyword evidence="5" id="KW-1185">Reference proteome</keyword>
<feature type="compositionally biased region" description="Basic and acidic residues" evidence="2">
    <location>
        <begin position="38"/>
        <end position="48"/>
    </location>
</feature>
<feature type="compositionally biased region" description="Polar residues" evidence="2">
    <location>
        <begin position="1132"/>
        <end position="1145"/>
    </location>
</feature>
<dbReference type="InterPro" id="IPR008936">
    <property type="entry name" value="Rho_GTPase_activation_prot"/>
</dbReference>
<feature type="compositionally biased region" description="Basic residues" evidence="2">
    <location>
        <begin position="118"/>
        <end position="129"/>
    </location>
</feature>
<feature type="region of interest" description="Disordered" evidence="2">
    <location>
        <begin position="1367"/>
        <end position="1424"/>
    </location>
</feature>
<feature type="region of interest" description="Disordered" evidence="2">
    <location>
        <begin position="359"/>
        <end position="398"/>
    </location>
</feature>
<keyword evidence="1" id="KW-0343">GTPase activation</keyword>
<gene>
    <name evidence="4" type="ORF">LSTR_LSTR011798</name>
</gene>
<feature type="compositionally biased region" description="Basic and acidic residues" evidence="2">
    <location>
        <begin position="1100"/>
        <end position="1131"/>
    </location>
</feature>
<sequence length="1563" mass="171670">MSDNSIQKRCSFRTRAKARYRRTSRDLTVGGESTTEMGKPKTDGVTKERKGKRERWLLTRKTWRYMADAGRKLIPEGALNRPDDVPKIEAYFQEVCHREPRFLLWRKQSYPGALGFRARGRSRGGRRKIGGSCRDKTSSADEADDLRQQQERESQSSSQDSPYKKIIRPSLLQLKQEFLFGRKESPPETTPTKDALVENVLCHFDDGTSSKALDHQELLDRLTAHLASIELKESQQSRSDSYSVDTTQKQLIETMRRYYSKSTNRDKVISDILTDRKLLHKMYFELRRARGFSMGSQSGSTSRGGGSTFDGSDGGGILKTRSRTGMGTDSSGAGPSGWSSSGAFRRVFNPSMSNFPGSTWKYSDFDEGDEENDEASPWSSPPQSDTPLSGDLDYGTQTDPITEQMMSSIDEEMRRQEEVQKAAIAAQQKEVQKAGGSGGRRSSLNHDDVSQSVSDTIKRYLKMARKKSTDSDKADRFKRINYDQTLRDIKAKPEDPISKDEDQDKGIQTDLSWVSAIKTLKLAYVPVEDTPPEVSSPPPATKSLLSSGQMFLSNLLHGLQHSSSSCSVVAAAAGSMQKSKSSSSVVQQGTRLVARKVWKGRSKSQTRATPAATSTWTPQGNCVWTNVTGRSVTVEDTPLLQLTDVERRLLQKVALAKLQALNLGVAIRTPSEAVSSTVQKPKRRAHLLKRKAITTGFFDTNRKDQEKKGDGSGGLVFGIPLGQCVENERAVRLRSGSHEEPVTQLRRESHHGSRTSFTSLIETPRCADERGSCESLISPTLSMPGLLDSLSTPDLSASSGVDGTVGPGVPNIVATCLSHLETHGLHTLGLFRVSSSKKRVRQNRRWTRSLVGKESTLDAESCPHDVATLLKEYFRDLPDSLLCKDLYPAFIQTQRIRNRRLQQEALRNLIYLLPAANRDTLWALLNLLSLVASNAEDHQSSDGEWRLGNKMDSNNLATLFAPNILHSSSSNKSLKDEMSAERVEERADAINVVRCLIDNCKQLYVVSAEMMDEVYNHLMDSAPEVLDTLLRRRDLQADETVDEQEVSMMSEDLSERLATTQDEQQASCAEEVRGGGGKERRMWSRGAFTHETAGMGGPDAEVKPRYKGRSSRERISKKRREDGGGGRRSDYDTGSNTPSRRSSAQGVDEYSSEQINSSRSSLESGAITAVLKIPVPASASASFAVNLDDSDIPYIEDSSAAAAGDRQHMSLSMVRTSGASSSPGQQRTRSQSGGSDSSTTTTTYHVHHHYHHQTAPHSDSAIGTHSSSAAPSSHSGVYSSPPSSWASSTPPTSPTSPTTPYQYDDEPTTARISIPTKKDTSRTTPDTRQVILQRVTVKSTGELQHVKSSYIQPSSTQLYLQTTPQVYVQPSTPSPQIHPTTPQLYNPQSSPQPAPRRRSGGTFQRLLSSGSTGSVSKSVSSSAIGGSGGVERIIPILKEGSQSPSTVVPDRKITTSISSIGGAVMRSKTADIERMIKVSSSAQSKQQPAVVVKKSVVGVSDKEDDKRKRRYTDVRHQTRHIPTDLAAEGGSSGGGAVGEQRRTVVWKRGQIISSEPKERRGFL</sequence>
<feature type="region of interest" description="Disordered" evidence="2">
    <location>
        <begin position="115"/>
        <end position="166"/>
    </location>
</feature>
<feature type="compositionally biased region" description="Polar residues" evidence="2">
    <location>
        <begin position="1209"/>
        <end position="1219"/>
    </location>
</feature>
<accession>A0A482XPI7</accession>
<feature type="region of interest" description="Disordered" evidence="2">
    <location>
        <begin position="1201"/>
        <end position="1329"/>
    </location>
</feature>
<feature type="compositionally biased region" description="Basic residues" evidence="2">
    <location>
        <begin position="1245"/>
        <end position="1254"/>
    </location>
</feature>
<feature type="compositionally biased region" description="Low complexity" evidence="2">
    <location>
        <begin position="330"/>
        <end position="340"/>
    </location>
</feature>
<evidence type="ECO:0000259" key="3">
    <source>
        <dbReference type="PROSITE" id="PS50238"/>
    </source>
</evidence>
<protein>
    <recommendedName>
        <fullName evidence="3">Rho-GAP domain-containing protein</fullName>
    </recommendedName>
</protein>
<dbReference type="OrthoDB" id="10024839at2759"/>
<dbReference type="GO" id="GO:0007165">
    <property type="term" value="P:signal transduction"/>
    <property type="evidence" value="ECO:0007669"/>
    <property type="project" value="InterPro"/>
</dbReference>
<feature type="region of interest" description="Disordered" evidence="2">
    <location>
        <begin position="1040"/>
        <end position="1162"/>
    </location>
</feature>
<dbReference type="InParanoid" id="A0A482XPI7"/>
<feature type="region of interest" description="Disordered" evidence="2">
    <location>
        <begin position="412"/>
        <end position="451"/>
    </location>
</feature>
<dbReference type="PANTHER" id="PTHR12635">
    <property type="entry name" value="RHO-GTPASE-ACTIVATING PROTEIN 6 FAMILY MEMBER"/>
    <property type="match status" value="1"/>
</dbReference>
<feature type="region of interest" description="Disordered" evidence="2">
    <location>
        <begin position="293"/>
        <end position="340"/>
    </location>
</feature>
<evidence type="ECO:0000313" key="4">
    <source>
        <dbReference type="EMBL" id="RZF47061.1"/>
    </source>
</evidence>
<dbReference type="Pfam" id="PF00620">
    <property type="entry name" value="RhoGAP"/>
    <property type="match status" value="1"/>
</dbReference>
<feature type="compositionally biased region" description="Polar residues" evidence="2">
    <location>
        <begin position="1057"/>
        <end position="1067"/>
    </location>
</feature>
<evidence type="ECO:0000313" key="5">
    <source>
        <dbReference type="Proteomes" id="UP000291343"/>
    </source>
</evidence>
<evidence type="ECO:0000256" key="1">
    <source>
        <dbReference type="ARBA" id="ARBA00022468"/>
    </source>
</evidence>
<feature type="compositionally biased region" description="Low complexity" evidence="2">
    <location>
        <begin position="1266"/>
        <end position="1300"/>
    </location>
</feature>
<feature type="compositionally biased region" description="Acidic residues" evidence="2">
    <location>
        <begin position="365"/>
        <end position="374"/>
    </location>
</feature>
<feature type="compositionally biased region" description="Polar residues" evidence="2">
    <location>
        <begin position="1367"/>
        <end position="1386"/>
    </location>
</feature>
<dbReference type="PANTHER" id="PTHR12635:SF7">
    <property type="entry name" value="RHO GTPASE ACTIVATING PROTEIN 6-RELATED"/>
    <property type="match status" value="1"/>
</dbReference>
<dbReference type="GO" id="GO:0005096">
    <property type="term" value="F:GTPase activator activity"/>
    <property type="evidence" value="ECO:0007669"/>
    <property type="project" value="UniProtKB-KW"/>
</dbReference>
<feature type="compositionally biased region" description="Basic and acidic residues" evidence="2">
    <location>
        <begin position="1070"/>
        <end position="1082"/>
    </location>
</feature>
<dbReference type="Proteomes" id="UP000291343">
    <property type="component" value="Unassembled WGS sequence"/>
</dbReference>
<reference evidence="4 5" key="1">
    <citation type="journal article" date="2017" name="Gigascience">
        <title>Genome sequence of the small brown planthopper, Laodelphax striatellus.</title>
        <authorList>
            <person name="Zhu J."/>
            <person name="Jiang F."/>
            <person name="Wang X."/>
            <person name="Yang P."/>
            <person name="Bao Y."/>
            <person name="Zhao W."/>
            <person name="Wang W."/>
            <person name="Lu H."/>
            <person name="Wang Q."/>
            <person name="Cui N."/>
            <person name="Li J."/>
            <person name="Chen X."/>
            <person name="Luo L."/>
            <person name="Yu J."/>
            <person name="Kang L."/>
            <person name="Cui F."/>
        </authorList>
    </citation>
    <scope>NUCLEOTIDE SEQUENCE [LARGE SCALE GENOMIC DNA]</scope>
    <source>
        <strain evidence="4">Lst14</strain>
    </source>
</reference>
<dbReference type="Gene3D" id="1.10.555.10">
    <property type="entry name" value="Rho GTPase activation protein"/>
    <property type="match status" value="1"/>
</dbReference>
<dbReference type="STRING" id="195883.A0A482XPI7"/>
<feature type="region of interest" description="Disordered" evidence="2">
    <location>
        <begin position="1519"/>
        <end position="1549"/>
    </location>
</feature>
<dbReference type="FunCoup" id="A0A482XPI7">
    <property type="interactions" value="3"/>
</dbReference>
<dbReference type="InterPro" id="IPR000198">
    <property type="entry name" value="RhoGAP_dom"/>
</dbReference>
<feature type="compositionally biased region" description="Basic and acidic residues" evidence="2">
    <location>
        <begin position="734"/>
        <end position="751"/>
    </location>
</feature>
<dbReference type="SMART" id="SM00324">
    <property type="entry name" value="RhoGAP"/>
    <property type="match status" value="1"/>
</dbReference>
<dbReference type="SUPFAM" id="SSF48350">
    <property type="entry name" value="GTPase activation domain, GAP"/>
    <property type="match status" value="1"/>
</dbReference>
<feature type="compositionally biased region" description="Polar residues" evidence="2">
    <location>
        <begin position="377"/>
        <end position="387"/>
    </location>
</feature>
<organism evidence="4 5">
    <name type="scientific">Laodelphax striatellus</name>
    <name type="common">Small brown planthopper</name>
    <name type="synonym">Delphax striatella</name>
    <dbReference type="NCBI Taxonomy" id="195883"/>
    <lineage>
        <taxon>Eukaryota</taxon>
        <taxon>Metazoa</taxon>
        <taxon>Ecdysozoa</taxon>
        <taxon>Arthropoda</taxon>
        <taxon>Hexapoda</taxon>
        <taxon>Insecta</taxon>
        <taxon>Pterygota</taxon>
        <taxon>Neoptera</taxon>
        <taxon>Paraneoptera</taxon>
        <taxon>Hemiptera</taxon>
        <taxon>Auchenorrhyncha</taxon>
        <taxon>Fulgoroidea</taxon>
        <taxon>Delphacidae</taxon>
        <taxon>Criomorphinae</taxon>
        <taxon>Laodelphax</taxon>
    </lineage>
</organism>
<dbReference type="InterPro" id="IPR037863">
    <property type="entry name" value="RHOGAP6/36"/>
</dbReference>
<name>A0A482XPI7_LAOST</name>
<dbReference type="PROSITE" id="PS50238">
    <property type="entry name" value="RHOGAP"/>
    <property type="match status" value="1"/>
</dbReference>
<feature type="region of interest" description="Disordered" evidence="2">
    <location>
        <begin position="734"/>
        <end position="756"/>
    </location>
</feature>